<proteinExistence type="predicted"/>
<dbReference type="InterPro" id="IPR003594">
    <property type="entry name" value="HATPase_dom"/>
</dbReference>
<dbReference type="Pfam" id="PF07730">
    <property type="entry name" value="HisKA_3"/>
    <property type="match status" value="1"/>
</dbReference>
<dbReference type="EMBL" id="RBDY01000006">
    <property type="protein sequence ID" value="RKN24421.1"/>
    <property type="molecule type" value="Genomic_DNA"/>
</dbReference>
<comment type="catalytic activity">
    <reaction evidence="1">
        <text>ATP + protein L-histidine = ADP + protein N-phospho-L-histidine.</text>
        <dbReference type="EC" id="2.7.13.3"/>
    </reaction>
</comment>
<dbReference type="InterPro" id="IPR050482">
    <property type="entry name" value="Sensor_HK_TwoCompSys"/>
</dbReference>
<dbReference type="PANTHER" id="PTHR24421:SF10">
    <property type="entry name" value="NITRATE_NITRITE SENSOR PROTEIN NARQ"/>
    <property type="match status" value="1"/>
</dbReference>
<dbReference type="Gene3D" id="1.20.5.1930">
    <property type="match status" value="1"/>
</dbReference>
<evidence type="ECO:0000256" key="5">
    <source>
        <dbReference type="ARBA" id="ARBA00022741"/>
    </source>
</evidence>
<keyword evidence="7" id="KW-0067">ATP-binding</keyword>
<keyword evidence="10" id="KW-1133">Transmembrane helix</keyword>
<keyword evidence="5" id="KW-0547">Nucleotide-binding</keyword>
<protein>
    <recommendedName>
        <fullName evidence="2">histidine kinase</fullName>
        <ecNumber evidence="2">2.7.13.3</ecNumber>
    </recommendedName>
</protein>
<keyword evidence="6 12" id="KW-0418">Kinase</keyword>
<evidence type="ECO:0000256" key="7">
    <source>
        <dbReference type="ARBA" id="ARBA00022840"/>
    </source>
</evidence>
<feature type="transmembrane region" description="Helical" evidence="10">
    <location>
        <begin position="382"/>
        <end position="406"/>
    </location>
</feature>
<accession>A0A3A9WBH2</accession>
<keyword evidence="8" id="KW-0902">Two-component regulatory system</keyword>
<evidence type="ECO:0000256" key="4">
    <source>
        <dbReference type="ARBA" id="ARBA00022679"/>
    </source>
</evidence>
<dbReference type="SUPFAM" id="SSF55874">
    <property type="entry name" value="ATPase domain of HSP90 chaperone/DNA topoisomerase II/histidine kinase"/>
    <property type="match status" value="1"/>
</dbReference>
<feature type="region of interest" description="Disordered" evidence="9">
    <location>
        <begin position="347"/>
        <end position="375"/>
    </location>
</feature>
<feature type="domain" description="Histidine kinase/HSP90-like ATPase" evidence="11">
    <location>
        <begin position="251"/>
        <end position="350"/>
    </location>
</feature>
<evidence type="ECO:0000313" key="14">
    <source>
        <dbReference type="Proteomes" id="UP000268652"/>
    </source>
</evidence>
<keyword evidence="10" id="KW-0472">Membrane</keyword>
<dbReference type="InterPro" id="IPR011712">
    <property type="entry name" value="Sig_transdc_His_kin_sub3_dim/P"/>
</dbReference>
<reference evidence="14 15" key="1">
    <citation type="submission" date="2018-09" db="EMBL/GenBank/DDBJ databases">
        <title>Streptomyces sp. nov. DS1-2, an endophytic actinomycete isolated from roots of Dendrobium scabrilingue.</title>
        <authorList>
            <person name="Kuncharoen N."/>
            <person name="Kudo T."/>
            <person name="Ohkuma M."/>
            <person name="Yuki M."/>
            <person name="Tanasupawat S."/>
        </authorList>
    </citation>
    <scope>NUCLEOTIDE SEQUENCE [LARGE SCALE GENOMIC DNA]</scope>
    <source>
        <strain evidence="12 15">AZ1-7</strain>
        <strain evidence="13 14">DS1-2</strain>
    </source>
</reference>
<evidence type="ECO:0000256" key="1">
    <source>
        <dbReference type="ARBA" id="ARBA00000085"/>
    </source>
</evidence>
<dbReference type="GO" id="GO:0005524">
    <property type="term" value="F:ATP binding"/>
    <property type="evidence" value="ECO:0007669"/>
    <property type="project" value="UniProtKB-KW"/>
</dbReference>
<comment type="caution">
    <text evidence="12">The sequence shown here is derived from an EMBL/GenBank/DDBJ whole genome shotgun (WGS) entry which is preliminary data.</text>
</comment>
<dbReference type="GO" id="GO:0000155">
    <property type="term" value="F:phosphorelay sensor kinase activity"/>
    <property type="evidence" value="ECO:0007669"/>
    <property type="project" value="InterPro"/>
</dbReference>
<keyword evidence="10" id="KW-0812">Transmembrane</keyword>
<dbReference type="InterPro" id="IPR036890">
    <property type="entry name" value="HATPase_C_sf"/>
</dbReference>
<feature type="transmembrane region" description="Helical" evidence="10">
    <location>
        <begin position="65"/>
        <end position="81"/>
    </location>
</feature>
<evidence type="ECO:0000313" key="13">
    <source>
        <dbReference type="EMBL" id="RKN24421.1"/>
    </source>
</evidence>
<name>A0A3A9WBH2_9ACTN</name>
<evidence type="ECO:0000256" key="3">
    <source>
        <dbReference type="ARBA" id="ARBA00022553"/>
    </source>
</evidence>
<evidence type="ECO:0000256" key="10">
    <source>
        <dbReference type="SAM" id="Phobius"/>
    </source>
</evidence>
<dbReference type="AlphaFoldDB" id="A0A3A9WBH2"/>
<evidence type="ECO:0000256" key="8">
    <source>
        <dbReference type="ARBA" id="ARBA00023012"/>
    </source>
</evidence>
<dbReference type="Pfam" id="PF02518">
    <property type="entry name" value="HATPase_c"/>
    <property type="match status" value="1"/>
</dbReference>
<dbReference type="EMBL" id="RBDX01000006">
    <property type="protein sequence ID" value="RKN10079.1"/>
    <property type="molecule type" value="Genomic_DNA"/>
</dbReference>
<feature type="transmembrane region" description="Helical" evidence="10">
    <location>
        <begin position="87"/>
        <end position="104"/>
    </location>
</feature>
<keyword evidence="3" id="KW-0597">Phosphoprotein</keyword>
<keyword evidence="4" id="KW-0808">Transferase</keyword>
<evidence type="ECO:0000259" key="11">
    <source>
        <dbReference type="SMART" id="SM00387"/>
    </source>
</evidence>
<dbReference type="EC" id="2.7.13.3" evidence="2"/>
<evidence type="ECO:0000313" key="15">
    <source>
        <dbReference type="Proteomes" id="UP000275024"/>
    </source>
</evidence>
<dbReference type="PANTHER" id="PTHR24421">
    <property type="entry name" value="NITRATE/NITRITE SENSOR PROTEIN NARX-RELATED"/>
    <property type="match status" value="1"/>
</dbReference>
<dbReference type="GO" id="GO:0016020">
    <property type="term" value="C:membrane"/>
    <property type="evidence" value="ECO:0007669"/>
    <property type="project" value="InterPro"/>
</dbReference>
<organism evidence="12 15">
    <name type="scientific">Streptomyces radicis</name>
    <dbReference type="NCBI Taxonomy" id="1750517"/>
    <lineage>
        <taxon>Bacteria</taxon>
        <taxon>Bacillati</taxon>
        <taxon>Actinomycetota</taxon>
        <taxon>Actinomycetes</taxon>
        <taxon>Kitasatosporales</taxon>
        <taxon>Streptomycetaceae</taxon>
        <taxon>Streptomyces</taxon>
    </lineage>
</organism>
<dbReference type="RefSeq" id="WP_120696761.1">
    <property type="nucleotide sequence ID" value="NZ_RBDX01000006.1"/>
</dbReference>
<dbReference type="SMART" id="SM00387">
    <property type="entry name" value="HATPase_c"/>
    <property type="match status" value="1"/>
</dbReference>
<dbReference type="Gene3D" id="3.30.565.10">
    <property type="entry name" value="Histidine kinase-like ATPase, C-terminal domain"/>
    <property type="match status" value="1"/>
</dbReference>
<dbReference type="Proteomes" id="UP000275024">
    <property type="component" value="Unassembled WGS sequence"/>
</dbReference>
<keyword evidence="14" id="KW-1185">Reference proteome</keyword>
<dbReference type="GO" id="GO:0046983">
    <property type="term" value="F:protein dimerization activity"/>
    <property type="evidence" value="ECO:0007669"/>
    <property type="project" value="InterPro"/>
</dbReference>
<sequence length="492" mass="53292">MKRWMSRPPFRAFFAPSGSSLLTVAAAMSLLRQVEGPDYQALALTTVVISVLAGRRTGELRHAQYIFVALVAAGVLVSLFSGGLTGWVNVLIIQFGTVLGPWWVGSWWRQRAELVQAGWERAARLQREKDMAAEQARLRERARIAQDMHDSLGHELSLMALVAGGLELSPDLGESHRATAARLRAGAVAATERLHEIIGLLGERPEESSAGTADDDIAGLVERARKSGVRVELERRGALEDPDAGATWSATTRHAARRVVQESLTNAVKHAPGGDIVVLVERTADEAVITVTNGPPPPPEVGAAAPAAPVSGSGTGLISLDERIRLAGGSLRAGPREEGFEVVARLPRVPPPARPEREKAPSAEPGPPEELRSARKRARRHLLRASTLPVGMIVALVGVLLVLYALTVEATSLEPADYERMRLGQPRGELAEMLTDGVDRPSPLLLEPPIQEGADCEYYRADDNIFDLSDTMYRLCFDERGQLVSKDTLHRK</sequence>
<evidence type="ECO:0000256" key="9">
    <source>
        <dbReference type="SAM" id="MobiDB-lite"/>
    </source>
</evidence>
<evidence type="ECO:0000256" key="2">
    <source>
        <dbReference type="ARBA" id="ARBA00012438"/>
    </source>
</evidence>
<evidence type="ECO:0000256" key="6">
    <source>
        <dbReference type="ARBA" id="ARBA00022777"/>
    </source>
</evidence>
<dbReference type="CDD" id="cd16917">
    <property type="entry name" value="HATPase_UhpB-NarQ-NarX-like"/>
    <property type="match status" value="1"/>
</dbReference>
<evidence type="ECO:0000313" key="12">
    <source>
        <dbReference type="EMBL" id="RKN10079.1"/>
    </source>
</evidence>
<dbReference type="Proteomes" id="UP000268652">
    <property type="component" value="Unassembled WGS sequence"/>
</dbReference>
<feature type="transmembrane region" description="Helical" evidence="10">
    <location>
        <begin position="37"/>
        <end position="53"/>
    </location>
</feature>
<dbReference type="OrthoDB" id="227596at2"/>
<gene>
    <name evidence="13" type="ORF">D7318_11080</name>
    <name evidence="12" type="ORF">D7319_09900</name>
</gene>